<organism evidence="1 2">
    <name type="scientific">Skermanella aerolata</name>
    <dbReference type="NCBI Taxonomy" id="393310"/>
    <lineage>
        <taxon>Bacteria</taxon>
        <taxon>Pseudomonadati</taxon>
        <taxon>Pseudomonadota</taxon>
        <taxon>Alphaproteobacteria</taxon>
        <taxon>Rhodospirillales</taxon>
        <taxon>Azospirillaceae</taxon>
        <taxon>Skermanella</taxon>
    </lineage>
</organism>
<name>A0A512E5H1_9PROT</name>
<reference evidence="1 2" key="1">
    <citation type="submission" date="2019-07" db="EMBL/GenBank/DDBJ databases">
        <title>Whole genome shotgun sequence of Skermanella aerolata NBRC 106429.</title>
        <authorList>
            <person name="Hosoyama A."/>
            <person name="Uohara A."/>
            <person name="Ohji S."/>
            <person name="Ichikawa N."/>
        </authorList>
    </citation>
    <scope>NUCLEOTIDE SEQUENCE [LARGE SCALE GENOMIC DNA]</scope>
    <source>
        <strain evidence="1 2">NBRC 106429</strain>
    </source>
</reference>
<evidence type="ECO:0000313" key="1">
    <source>
        <dbReference type="EMBL" id="GEO43760.1"/>
    </source>
</evidence>
<protein>
    <recommendedName>
        <fullName evidence="3">PH domain-containing protein</fullName>
    </recommendedName>
</protein>
<dbReference type="Proteomes" id="UP000321523">
    <property type="component" value="Unassembled WGS sequence"/>
</dbReference>
<proteinExistence type="predicted"/>
<dbReference type="EMBL" id="BJYZ01000216">
    <property type="protein sequence ID" value="GEO43760.1"/>
    <property type="molecule type" value="Genomic_DNA"/>
</dbReference>
<dbReference type="AlphaFoldDB" id="A0A512E5H1"/>
<accession>A0A512E5H1</accession>
<evidence type="ECO:0008006" key="3">
    <source>
        <dbReference type="Google" id="ProtNLM"/>
    </source>
</evidence>
<gene>
    <name evidence="1" type="ORF">SAE02_79080</name>
</gene>
<comment type="caution">
    <text evidence="1">The sequence shown here is derived from an EMBL/GenBank/DDBJ whole genome shotgun (WGS) entry which is preliminary data.</text>
</comment>
<keyword evidence="2" id="KW-1185">Reference proteome</keyword>
<sequence>MLLSALGLVLWQHRAFRFELTATHLWFRAGASTPTILIPLNTIHQVEPVDYWGRPLTWDQLRAIGSLRLLFPDGSSITVAGIREPREVVGAVRVLRDLGPAGVDRPE</sequence>
<evidence type="ECO:0000313" key="2">
    <source>
        <dbReference type="Proteomes" id="UP000321523"/>
    </source>
</evidence>